<sequence length="67" mass="7083">MPSSSTIIVNDNEAPPVVSSSVEHISLISNDVADESIQEDSADLDENTLITSFCPLVTEEAESSSTN</sequence>
<organism evidence="1 2">
    <name type="scientific">Tanacetum coccineum</name>
    <dbReference type="NCBI Taxonomy" id="301880"/>
    <lineage>
        <taxon>Eukaryota</taxon>
        <taxon>Viridiplantae</taxon>
        <taxon>Streptophyta</taxon>
        <taxon>Embryophyta</taxon>
        <taxon>Tracheophyta</taxon>
        <taxon>Spermatophyta</taxon>
        <taxon>Magnoliopsida</taxon>
        <taxon>eudicotyledons</taxon>
        <taxon>Gunneridae</taxon>
        <taxon>Pentapetalae</taxon>
        <taxon>asterids</taxon>
        <taxon>campanulids</taxon>
        <taxon>Asterales</taxon>
        <taxon>Asteraceae</taxon>
        <taxon>Asteroideae</taxon>
        <taxon>Anthemideae</taxon>
        <taxon>Anthemidinae</taxon>
        <taxon>Tanacetum</taxon>
    </lineage>
</organism>
<protein>
    <submittedName>
        <fullName evidence="1">Uncharacterized protein</fullName>
    </submittedName>
</protein>
<name>A0ABQ5F587_9ASTR</name>
<gene>
    <name evidence="1" type="ORF">Tco_0993074</name>
</gene>
<comment type="caution">
    <text evidence="1">The sequence shown here is derived from an EMBL/GenBank/DDBJ whole genome shotgun (WGS) entry which is preliminary data.</text>
</comment>
<reference evidence="1" key="1">
    <citation type="journal article" date="2022" name="Int. J. Mol. Sci.">
        <title>Draft Genome of Tanacetum Coccineum: Genomic Comparison of Closely Related Tanacetum-Family Plants.</title>
        <authorList>
            <person name="Yamashiro T."/>
            <person name="Shiraishi A."/>
            <person name="Nakayama K."/>
            <person name="Satake H."/>
        </authorList>
    </citation>
    <scope>NUCLEOTIDE SEQUENCE</scope>
</reference>
<keyword evidence="2" id="KW-1185">Reference proteome</keyword>
<dbReference type="EMBL" id="BQNB010016982">
    <property type="protein sequence ID" value="GJT58020.1"/>
    <property type="molecule type" value="Genomic_DNA"/>
</dbReference>
<evidence type="ECO:0000313" key="1">
    <source>
        <dbReference type="EMBL" id="GJT58020.1"/>
    </source>
</evidence>
<proteinExistence type="predicted"/>
<accession>A0ABQ5F587</accession>
<dbReference type="Proteomes" id="UP001151760">
    <property type="component" value="Unassembled WGS sequence"/>
</dbReference>
<evidence type="ECO:0000313" key="2">
    <source>
        <dbReference type="Proteomes" id="UP001151760"/>
    </source>
</evidence>
<reference evidence="1" key="2">
    <citation type="submission" date="2022-01" db="EMBL/GenBank/DDBJ databases">
        <authorList>
            <person name="Yamashiro T."/>
            <person name="Shiraishi A."/>
            <person name="Satake H."/>
            <person name="Nakayama K."/>
        </authorList>
    </citation>
    <scope>NUCLEOTIDE SEQUENCE</scope>
</reference>